<feature type="compositionally biased region" description="Low complexity" evidence="3">
    <location>
        <begin position="120"/>
        <end position="132"/>
    </location>
</feature>
<dbReference type="PROSITE" id="PS50084">
    <property type="entry name" value="KH_TYPE_1"/>
    <property type="match status" value="7"/>
</dbReference>
<feature type="domain" description="K Homology" evidence="4">
    <location>
        <begin position="881"/>
        <end position="954"/>
    </location>
</feature>
<feature type="domain" description="K Homology" evidence="4">
    <location>
        <begin position="221"/>
        <end position="299"/>
    </location>
</feature>
<feature type="compositionally biased region" description="Polar residues" evidence="3">
    <location>
        <begin position="43"/>
        <end position="54"/>
    </location>
</feature>
<proteinExistence type="predicted"/>
<feature type="domain" description="K Homology" evidence="4">
    <location>
        <begin position="958"/>
        <end position="1035"/>
    </location>
</feature>
<evidence type="ECO:0000256" key="1">
    <source>
        <dbReference type="ARBA" id="ARBA00022737"/>
    </source>
</evidence>
<feature type="compositionally biased region" description="Polar residues" evidence="3">
    <location>
        <begin position="104"/>
        <end position="119"/>
    </location>
</feature>
<dbReference type="InterPro" id="IPR004087">
    <property type="entry name" value="KH_dom"/>
</dbReference>
<evidence type="ECO:0000256" key="3">
    <source>
        <dbReference type="SAM" id="MobiDB-lite"/>
    </source>
</evidence>
<protein>
    <recommendedName>
        <fullName evidence="4">K Homology domain-containing protein</fullName>
    </recommendedName>
</protein>
<dbReference type="Pfam" id="PF00013">
    <property type="entry name" value="KH_1"/>
    <property type="match status" value="6"/>
</dbReference>
<feature type="region of interest" description="Disordered" evidence="3">
    <location>
        <begin position="1143"/>
        <end position="1166"/>
    </location>
</feature>
<dbReference type="PANTHER" id="PTHR10627:SF31">
    <property type="entry name" value="DODECA-SATELLITE-BINDING PROTEIN 1, ISOFORM A"/>
    <property type="match status" value="1"/>
</dbReference>
<keyword evidence="2" id="KW-0694">RNA-binding</keyword>
<evidence type="ECO:0000313" key="6">
    <source>
        <dbReference type="Proteomes" id="UP000664169"/>
    </source>
</evidence>
<dbReference type="Pfam" id="PF22952">
    <property type="entry name" value="KH_11"/>
    <property type="match status" value="1"/>
</dbReference>
<dbReference type="PANTHER" id="PTHR10627">
    <property type="entry name" value="SCP160"/>
    <property type="match status" value="1"/>
</dbReference>
<dbReference type="InterPro" id="IPR004088">
    <property type="entry name" value="KH_dom_type_1"/>
</dbReference>
<dbReference type="InterPro" id="IPR054548">
    <property type="entry name" value="SCP160-like_KH"/>
</dbReference>
<dbReference type="GO" id="GO:0005737">
    <property type="term" value="C:cytoplasm"/>
    <property type="evidence" value="ECO:0007669"/>
    <property type="project" value="TreeGrafter"/>
</dbReference>
<name>A0A8H3EW72_9LECA</name>
<dbReference type="Proteomes" id="UP000664169">
    <property type="component" value="Unassembled WGS sequence"/>
</dbReference>
<dbReference type="Gene3D" id="3.30.1370.10">
    <property type="entry name" value="K Homology domain, type 1"/>
    <property type="match status" value="8"/>
</dbReference>
<reference evidence="5" key="1">
    <citation type="submission" date="2021-03" db="EMBL/GenBank/DDBJ databases">
        <authorList>
            <person name="Tagirdzhanova G."/>
        </authorList>
    </citation>
    <scope>NUCLEOTIDE SEQUENCE</scope>
</reference>
<dbReference type="CDD" id="cd22449">
    <property type="entry name" value="KH-I_ScSCP160_rpt4"/>
    <property type="match status" value="1"/>
</dbReference>
<evidence type="ECO:0000256" key="2">
    <source>
        <dbReference type="PROSITE-ProRule" id="PRU00117"/>
    </source>
</evidence>
<evidence type="ECO:0000259" key="4">
    <source>
        <dbReference type="SMART" id="SM00322"/>
    </source>
</evidence>
<dbReference type="SUPFAM" id="SSF54791">
    <property type="entry name" value="Eukaryotic type KH-domain (KH-domain type I)"/>
    <property type="match status" value="6"/>
</dbReference>
<comment type="caution">
    <text evidence="5">The sequence shown here is derived from an EMBL/GenBank/DDBJ whole genome shotgun (WGS) entry which is preliminary data.</text>
</comment>
<feature type="domain" description="K Homology" evidence="4">
    <location>
        <begin position="716"/>
        <end position="779"/>
    </location>
</feature>
<dbReference type="EMBL" id="CAJPDQ010000009">
    <property type="protein sequence ID" value="CAF9914636.1"/>
    <property type="molecule type" value="Genomic_DNA"/>
</dbReference>
<dbReference type="CDD" id="cd02394">
    <property type="entry name" value="KH-I_Vigilin_rpt6"/>
    <property type="match status" value="2"/>
</dbReference>
<organism evidence="5 6">
    <name type="scientific">Gomphillus americanus</name>
    <dbReference type="NCBI Taxonomy" id="1940652"/>
    <lineage>
        <taxon>Eukaryota</taxon>
        <taxon>Fungi</taxon>
        <taxon>Dikarya</taxon>
        <taxon>Ascomycota</taxon>
        <taxon>Pezizomycotina</taxon>
        <taxon>Lecanoromycetes</taxon>
        <taxon>OSLEUM clade</taxon>
        <taxon>Ostropomycetidae</taxon>
        <taxon>Ostropales</taxon>
        <taxon>Graphidaceae</taxon>
        <taxon>Gomphilloideae</taxon>
        <taxon>Gomphillus</taxon>
    </lineage>
</organism>
<dbReference type="GO" id="GO:0003729">
    <property type="term" value="F:mRNA binding"/>
    <property type="evidence" value="ECO:0007669"/>
    <property type="project" value="TreeGrafter"/>
</dbReference>
<evidence type="ECO:0000313" key="5">
    <source>
        <dbReference type="EMBL" id="CAF9914636.1"/>
    </source>
</evidence>
<keyword evidence="6" id="KW-1185">Reference proteome</keyword>
<feature type="domain" description="K Homology" evidence="4">
    <location>
        <begin position="303"/>
        <end position="393"/>
    </location>
</feature>
<feature type="region of interest" description="Disordered" evidence="3">
    <location>
        <begin position="1"/>
        <end position="136"/>
    </location>
</feature>
<dbReference type="InterPro" id="IPR036612">
    <property type="entry name" value="KH_dom_type_1_sf"/>
</dbReference>
<feature type="domain" description="K Homology" evidence="4">
    <location>
        <begin position="1226"/>
        <end position="1294"/>
    </location>
</feature>
<sequence length="1297" mass="142869">MASESTIPAASGSSFAEELQKKHQENHNVTIEEVPDEDDVPHQASTSLESTQPSEKALGKQKAKETKQTKPGTLDTGSEELFPALGAGSKTRNPGLVSPAWGSQKPSSLVNGTNGYANGSSVSSSHASTPRSVTPAFPGYGRGVNIPGKQRESVVFAPSQLLSRDKLKKPIPEILRDLNKKSKASITMNHVKDGGISFESTGPNHEIAQQALKDLARQIGIRQSVKIPVPASVRPYIIGKQGAIVQDIIKKSGANVQVPKLEETANQTDEDDDLSIDVSVEGDPIAAEIARREIEAIVKERTSTMNTRLRDIPAEFYPFIAGPFNTSLDALHQGGDVQVKVPAYHSWSKQGPPALDERTQRPVFAAHPHSHIQLSGNREDVQKVKADIERQVNALRQQIGVKQLPIERNRHQFIAGDNDSIHSFLERNGCYVILPQDSEDTDSVTLIGPESTLDRGEAEVIELAMKMQHQLIDIARLHSKAPQGAQAHARALTNYLRQRQAIAELEKLYSSRIILPSGSQNPANWELYSSDGPTSYKAKSDITNLINAHPPSRFRHIQMDPFYHEHLHNNLREQLRQEHGIHLVIPEDEEEQEIVIVYEGISNPGTPFQLPRQRPSPAEITQFEQGLQQAQTLIEALVLGQQPIASRPVNVPSKFADKVHKFMRNEQQTLPLGTFPVQFVSQGNQSIIRGPTDQLAPYIDKIHAFVESEKQDELERGNVLSFEFPKKHTNVLIGRRGENINKLRDEFDVEIQVNEGNVDVKGPPKKAEAAKSRILALSKKLDDEAMHHLRIQPQYHRELIGTRGAQVNRLQERYNVRIQFPRSAQNNHDDDSSIINGSEAGGLRTPRTHQEPDMVIIRGPKKGADAAKEELESLLKYNQENSQTATVSVAQSQLPSLIGTGGREMDNIRQQTGAKIDIPNAREAVDASGRVELKIKGSKKQVEDAKKLLQGRAKVFDDSTVTTVDVDKKHHRAIIGAGGSNLRRMVLAAGGPSGEREQNRIVKVPKADSDDTAIRIEGQRAVVEKIIAEIQKIVSERDNQVIDTVEVAPEKHRHLIGPRGETRRKLETELGVSIEIPKESVQGPSRSQIKLTGPPDKIAGAKEHIAGMFQVREGETISVPRSLHHAIADNGRFFVRLRKDHSVTVDHAGQQPPPKSTGQSFKSNEPLPLITDDISDEQTHSWSLQEGGPVSDAEGEIPWMLRGSPENVTKAKAQIQKAISNAKTPTSTGYLVLADPSTYRLVIGSGGSQINSIRKQTGCKINVPQSQDRDQPIEIIGTKDGVEQARDIILDIVQGKD</sequence>
<dbReference type="SMART" id="SM00322">
    <property type="entry name" value="KH"/>
    <property type="match status" value="9"/>
</dbReference>
<feature type="compositionally biased region" description="Polar residues" evidence="3">
    <location>
        <begin position="1"/>
        <end position="14"/>
    </location>
</feature>
<accession>A0A8H3EW72</accession>
<gene>
    <name evidence="5" type="ORF">GOMPHAMPRED_008216</name>
</gene>
<feature type="domain" description="K Homology" evidence="4">
    <location>
        <begin position="1111"/>
        <end position="1220"/>
    </location>
</feature>
<feature type="domain" description="K Homology" evidence="4">
    <location>
        <begin position="783"/>
        <end position="876"/>
    </location>
</feature>
<feature type="domain" description="K Homology" evidence="4">
    <location>
        <begin position="1039"/>
        <end position="1110"/>
    </location>
</feature>
<keyword evidence="1" id="KW-0677">Repeat</keyword>
<dbReference type="OrthoDB" id="10027144at2759"/>